<dbReference type="SUPFAM" id="SSF46689">
    <property type="entry name" value="Homeodomain-like"/>
    <property type="match status" value="1"/>
</dbReference>
<proteinExistence type="predicted"/>
<evidence type="ECO:0000259" key="3">
    <source>
        <dbReference type="PROSITE" id="PS50977"/>
    </source>
</evidence>
<dbReference type="PROSITE" id="PS01081">
    <property type="entry name" value="HTH_TETR_1"/>
    <property type="match status" value="1"/>
</dbReference>
<evidence type="ECO:0000313" key="5">
    <source>
        <dbReference type="Proteomes" id="UP000622687"/>
    </source>
</evidence>
<feature type="DNA-binding region" description="H-T-H motif" evidence="2">
    <location>
        <begin position="37"/>
        <end position="56"/>
    </location>
</feature>
<organism evidence="4 5">
    <name type="scientific">Clostridium aciditolerans</name>
    <dbReference type="NCBI Taxonomy" id="339861"/>
    <lineage>
        <taxon>Bacteria</taxon>
        <taxon>Bacillati</taxon>
        <taxon>Bacillota</taxon>
        <taxon>Clostridia</taxon>
        <taxon>Eubacteriales</taxon>
        <taxon>Clostridiaceae</taxon>
        <taxon>Clostridium</taxon>
    </lineage>
</organism>
<dbReference type="GO" id="GO:0003677">
    <property type="term" value="F:DNA binding"/>
    <property type="evidence" value="ECO:0007669"/>
    <property type="project" value="UniProtKB-UniRule"/>
</dbReference>
<comment type="caution">
    <text evidence="4">The sequence shown here is derived from an EMBL/GenBank/DDBJ whole genome shotgun (WGS) entry which is preliminary data.</text>
</comment>
<dbReference type="SUPFAM" id="SSF48498">
    <property type="entry name" value="Tetracyclin repressor-like, C-terminal domain"/>
    <property type="match status" value="1"/>
</dbReference>
<dbReference type="PROSITE" id="PS50977">
    <property type="entry name" value="HTH_TETR_2"/>
    <property type="match status" value="1"/>
</dbReference>
<dbReference type="InterPro" id="IPR023772">
    <property type="entry name" value="DNA-bd_HTH_TetR-type_CS"/>
</dbReference>
<feature type="domain" description="HTH tetR-type" evidence="3">
    <location>
        <begin position="14"/>
        <end position="74"/>
    </location>
</feature>
<dbReference type="PRINTS" id="PR00455">
    <property type="entry name" value="HTHTETR"/>
</dbReference>
<dbReference type="PANTHER" id="PTHR43479:SF11">
    <property type="entry name" value="ACREF_ENVCD OPERON REPRESSOR-RELATED"/>
    <property type="match status" value="1"/>
</dbReference>
<dbReference type="PANTHER" id="PTHR43479">
    <property type="entry name" value="ACREF/ENVCD OPERON REPRESSOR-RELATED"/>
    <property type="match status" value="1"/>
</dbReference>
<keyword evidence="1 2" id="KW-0238">DNA-binding</keyword>
<dbReference type="EMBL" id="JAEEGB010000013">
    <property type="protein sequence ID" value="MBI6873294.1"/>
    <property type="molecule type" value="Genomic_DNA"/>
</dbReference>
<gene>
    <name evidence="4" type="ORF">I6U51_11345</name>
</gene>
<dbReference type="InterPro" id="IPR050624">
    <property type="entry name" value="HTH-type_Tx_Regulator"/>
</dbReference>
<reference evidence="4" key="1">
    <citation type="submission" date="2020-12" db="EMBL/GenBank/DDBJ databases">
        <title>Clostridium thailandense sp. nov., a novel acetogenic bacterium isolated from peat land soil in Thailand.</title>
        <authorList>
            <person name="Chaikitkaew S."/>
            <person name="Birkeland N.K."/>
        </authorList>
    </citation>
    <scope>NUCLEOTIDE SEQUENCE</scope>
    <source>
        <strain evidence="4">DSM 17425</strain>
    </source>
</reference>
<dbReference type="InterPro" id="IPR036271">
    <property type="entry name" value="Tet_transcr_reg_TetR-rel_C_sf"/>
</dbReference>
<dbReference type="Gene3D" id="1.10.357.10">
    <property type="entry name" value="Tetracycline Repressor, domain 2"/>
    <property type="match status" value="1"/>
</dbReference>
<name>A0A934HXY3_9CLOT</name>
<sequence>MEKLTKHKIFTMEDAKRNTLLTVAMRKFAKNGYKKTTTDEIISEAEISKGLLFHYFGTKKGLYTFLFEYASTTIMQDFYAQIDMKERDVLKRLRKMFLLKLELTNKYPAIFDFVSSAYFEKDPIVSEKINKYSTEMFFDAQKEILKDIDLSLFKENNDIQKIIDIIIYTLRGYSETQASQGKLIEDYNKEHERYIREIDEYITVLRTAFYK</sequence>
<keyword evidence="5" id="KW-1185">Reference proteome</keyword>
<evidence type="ECO:0000256" key="1">
    <source>
        <dbReference type="ARBA" id="ARBA00023125"/>
    </source>
</evidence>
<dbReference type="AlphaFoldDB" id="A0A934HXY3"/>
<accession>A0A934HXY3</accession>
<evidence type="ECO:0000313" key="4">
    <source>
        <dbReference type="EMBL" id="MBI6873294.1"/>
    </source>
</evidence>
<dbReference type="Gene3D" id="1.10.10.60">
    <property type="entry name" value="Homeodomain-like"/>
    <property type="match status" value="1"/>
</dbReference>
<dbReference type="InterPro" id="IPR009057">
    <property type="entry name" value="Homeodomain-like_sf"/>
</dbReference>
<dbReference type="RefSeq" id="WP_211142755.1">
    <property type="nucleotide sequence ID" value="NZ_JAEEGB010000013.1"/>
</dbReference>
<dbReference type="Pfam" id="PF00440">
    <property type="entry name" value="TetR_N"/>
    <property type="match status" value="1"/>
</dbReference>
<protein>
    <submittedName>
        <fullName evidence="4">TetR/AcrR family transcriptional regulator</fullName>
    </submittedName>
</protein>
<dbReference type="Proteomes" id="UP000622687">
    <property type="component" value="Unassembled WGS sequence"/>
</dbReference>
<dbReference type="InterPro" id="IPR001647">
    <property type="entry name" value="HTH_TetR"/>
</dbReference>
<evidence type="ECO:0000256" key="2">
    <source>
        <dbReference type="PROSITE-ProRule" id="PRU00335"/>
    </source>
</evidence>